<dbReference type="EMBL" id="JAGTXB010000004">
    <property type="protein sequence ID" value="MBS0027950.1"/>
    <property type="molecule type" value="Genomic_DNA"/>
</dbReference>
<evidence type="ECO:0000313" key="3">
    <source>
        <dbReference type="Proteomes" id="UP000676386"/>
    </source>
</evidence>
<dbReference type="SUPFAM" id="SSF54427">
    <property type="entry name" value="NTF2-like"/>
    <property type="match status" value="1"/>
</dbReference>
<name>A0ABS5IYA8_9BACT</name>
<dbReference type="InterPro" id="IPR032710">
    <property type="entry name" value="NTF2-like_dom_sf"/>
</dbReference>
<keyword evidence="3" id="KW-1185">Reference proteome</keyword>
<dbReference type="Gene3D" id="3.10.450.50">
    <property type="match status" value="1"/>
</dbReference>
<feature type="signal peptide" evidence="1">
    <location>
        <begin position="1"/>
        <end position="20"/>
    </location>
</feature>
<comment type="caution">
    <text evidence="2">The sequence shown here is derived from an EMBL/GenBank/DDBJ whole genome shotgun (WGS) entry which is preliminary data.</text>
</comment>
<feature type="chain" id="PRO_5046228960" evidence="1">
    <location>
        <begin position="21"/>
        <end position="186"/>
    </location>
</feature>
<dbReference type="Proteomes" id="UP000676386">
    <property type="component" value="Unassembled WGS sequence"/>
</dbReference>
<keyword evidence="1" id="KW-0732">Signal</keyword>
<accession>A0ABS5IYA8</accession>
<dbReference type="RefSeq" id="WP_211973055.1">
    <property type="nucleotide sequence ID" value="NZ_CBFHAM010000085.1"/>
</dbReference>
<sequence>MKSYYLIFALILLCFTSCRQNNTTTSGNIDSLRNALQQVTAERDLIAQRLQRFDSLDFDFYSHQQWDSLSISHAADIVVTYPDGHQTRNLPTHIKELEPLFIFAPDTKIGAHPVKFGSGDWTCVIGEMTGTFSKPMPLGNGKSIAPTGKSFKLSMCTVGHWQGGKMMEEMLFWDNAALMQQIGLGK</sequence>
<gene>
    <name evidence="2" type="ORF">KE626_11595</name>
</gene>
<dbReference type="InterPro" id="IPR009959">
    <property type="entry name" value="Cyclase_SnoaL-like"/>
</dbReference>
<protein>
    <submittedName>
        <fullName evidence="2">Ester cyclase</fullName>
    </submittedName>
</protein>
<dbReference type="Pfam" id="PF07366">
    <property type="entry name" value="SnoaL"/>
    <property type="match status" value="1"/>
</dbReference>
<proteinExistence type="predicted"/>
<evidence type="ECO:0000313" key="2">
    <source>
        <dbReference type="EMBL" id="MBS0027950.1"/>
    </source>
</evidence>
<organism evidence="2 3">
    <name type="scientific">Chitinophaga hostae</name>
    <dbReference type="NCBI Taxonomy" id="2831022"/>
    <lineage>
        <taxon>Bacteria</taxon>
        <taxon>Pseudomonadati</taxon>
        <taxon>Bacteroidota</taxon>
        <taxon>Chitinophagia</taxon>
        <taxon>Chitinophagales</taxon>
        <taxon>Chitinophagaceae</taxon>
        <taxon>Chitinophaga</taxon>
    </lineage>
</organism>
<reference evidence="2 3" key="1">
    <citation type="submission" date="2021-04" db="EMBL/GenBank/DDBJ databases">
        <title>Chitinophaga sp. nov., isolated from the rhizosphere soil.</title>
        <authorList>
            <person name="He S."/>
        </authorList>
    </citation>
    <scope>NUCLEOTIDE SEQUENCE [LARGE SCALE GENOMIC DNA]</scope>
    <source>
        <strain evidence="2 3">2R12</strain>
    </source>
</reference>
<evidence type="ECO:0000256" key="1">
    <source>
        <dbReference type="SAM" id="SignalP"/>
    </source>
</evidence>